<comment type="caution">
    <text evidence="2">The sequence shown here is derived from an EMBL/GenBank/DDBJ whole genome shotgun (WGS) entry which is preliminary data.</text>
</comment>
<dbReference type="EMBL" id="BLLF01004853">
    <property type="protein sequence ID" value="GFH30361.1"/>
    <property type="molecule type" value="Genomic_DNA"/>
</dbReference>
<protein>
    <submittedName>
        <fullName evidence="2">Uncharacterized protein</fullName>
    </submittedName>
</protein>
<organism evidence="2 3">
    <name type="scientific">Haematococcus lacustris</name>
    <name type="common">Green alga</name>
    <name type="synonym">Haematococcus pluvialis</name>
    <dbReference type="NCBI Taxonomy" id="44745"/>
    <lineage>
        <taxon>Eukaryota</taxon>
        <taxon>Viridiplantae</taxon>
        <taxon>Chlorophyta</taxon>
        <taxon>core chlorophytes</taxon>
        <taxon>Chlorophyceae</taxon>
        <taxon>CS clade</taxon>
        <taxon>Chlamydomonadales</taxon>
        <taxon>Haematococcaceae</taxon>
        <taxon>Haematococcus</taxon>
    </lineage>
</organism>
<feature type="non-terminal residue" evidence="2">
    <location>
        <position position="1"/>
    </location>
</feature>
<feature type="region of interest" description="Disordered" evidence="1">
    <location>
        <begin position="1"/>
        <end position="41"/>
    </location>
</feature>
<name>A0A6A0ADL4_HAELA</name>
<evidence type="ECO:0000313" key="2">
    <source>
        <dbReference type="EMBL" id="GFH30361.1"/>
    </source>
</evidence>
<dbReference type="AlphaFoldDB" id="A0A6A0ADL4"/>
<evidence type="ECO:0000313" key="3">
    <source>
        <dbReference type="Proteomes" id="UP000485058"/>
    </source>
</evidence>
<feature type="non-terminal residue" evidence="2">
    <location>
        <position position="165"/>
    </location>
</feature>
<evidence type="ECO:0000256" key="1">
    <source>
        <dbReference type="SAM" id="MobiDB-lite"/>
    </source>
</evidence>
<gene>
    <name evidence="2" type="ORF">HaLaN_29201</name>
</gene>
<reference evidence="2 3" key="1">
    <citation type="submission" date="2020-02" db="EMBL/GenBank/DDBJ databases">
        <title>Draft genome sequence of Haematococcus lacustris strain NIES-144.</title>
        <authorList>
            <person name="Morimoto D."/>
            <person name="Nakagawa S."/>
            <person name="Yoshida T."/>
            <person name="Sawayama S."/>
        </authorList>
    </citation>
    <scope>NUCLEOTIDE SEQUENCE [LARGE SCALE GENOMIC DNA]</scope>
    <source>
        <strain evidence="2 3">NIES-144</strain>
    </source>
</reference>
<accession>A0A6A0ADL4</accession>
<keyword evidence="3" id="KW-1185">Reference proteome</keyword>
<dbReference type="Proteomes" id="UP000485058">
    <property type="component" value="Unassembled WGS sequence"/>
</dbReference>
<sequence length="165" mass="17852">MGWTDPIGAGVGLSARDTAGQPGHATGRSHTSAADPEPGEVHSGDLGCWLSLARLHQAKVVQALQAQQASRTASLEALRQLISQLGQGVMAEDLVDRLPGLQLSLDRARQLLQKVSTLPQGETRDAMLLKYQTRERDMQELMARSAARQAAKLLAAELQRMEVEH</sequence>
<proteinExistence type="predicted"/>